<evidence type="ECO:0000256" key="5">
    <source>
        <dbReference type="ARBA" id="ARBA00022963"/>
    </source>
</evidence>
<comment type="similarity">
    <text evidence="2">Belongs to the phospholipase D family.</text>
</comment>
<dbReference type="SUPFAM" id="SSF56024">
    <property type="entry name" value="Phospholipase D/nuclease"/>
    <property type="match status" value="2"/>
</dbReference>
<reference evidence="8 9" key="1">
    <citation type="submission" date="2019-12" db="EMBL/GenBank/DDBJ databases">
        <authorList>
            <person name="Li C."/>
            <person name="Zhao J."/>
        </authorList>
    </citation>
    <scope>NUCLEOTIDE SEQUENCE [LARGE SCALE GENOMIC DNA]</scope>
    <source>
        <strain evidence="8 9">NEAU-DD11</strain>
    </source>
</reference>
<feature type="domain" description="PLD phosphodiesterase" evidence="7">
    <location>
        <begin position="473"/>
        <end position="504"/>
    </location>
</feature>
<dbReference type="PANTHER" id="PTHR43856">
    <property type="entry name" value="CARDIOLIPIN HYDROLASE"/>
    <property type="match status" value="1"/>
</dbReference>
<dbReference type="GO" id="GO:0004630">
    <property type="term" value="F:phospholipase D activity"/>
    <property type="evidence" value="ECO:0007669"/>
    <property type="project" value="UniProtKB-EC"/>
</dbReference>
<sequence length="583" mass="65231">MAFKKQNTSQLLLASHHQPGDVMRKTVANDVIKARAFAGQYVVFLAWDLIDWTRVPEGSELLGFAIERSEFDDTGAIREQHFLRGIKRFPNGDHDVAPGTPVSTAEHPIQAFQWGDYTVKPGIQYAYRIVPMRGTPQHLTPDDKASLAFDVKTQDEWLGAPSDARRPAHSVHFNRGVAGSQAYARKFGNQRPDENNPDSEQMRWLSRNVFEAITGFIACARDATYRLEGAFYEFHYAPVLQAFRDAVIRGVSVDLLYEAQEYKVVNEKTIADTALADVCTPHRVRSGIRHNKFLVLLQNMKPVAVMTGSTNISAGGIFGHSNVLHIVWDEKVAQAYHDYWTQLKRPDVNTTILKTFSNKMVSTPPGMPLDGCVTLFSPRDANDEATLVWYAERYRSVQNVACMTFAFGLSTRFEQVLKTDDQAVRYALFDKAIKADVADSIATTTNSVVGCGAKLAPDDLECFIGERLTGFNKNAYIHDKFLLCDPLGSNPLVLTGSANFSSASQQANDENMLVIPGDTEVADLYFGEFMRIFDHLYTRYVVGRLRKQGNADPHAGYLKTTPAAWLTPQRDGRKRVRRLAFLA</sequence>
<keyword evidence="9" id="KW-1185">Reference proteome</keyword>
<keyword evidence="6" id="KW-0443">Lipid metabolism</keyword>
<dbReference type="Pfam" id="PF13091">
    <property type="entry name" value="PLDc_2"/>
    <property type="match status" value="2"/>
</dbReference>
<dbReference type="GO" id="GO:0016042">
    <property type="term" value="P:lipid catabolic process"/>
    <property type="evidence" value="ECO:0007669"/>
    <property type="project" value="UniProtKB-KW"/>
</dbReference>
<gene>
    <name evidence="8" type="ORF">GPY61_30280</name>
</gene>
<dbReference type="Proteomes" id="UP000443353">
    <property type="component" value="Unassembled WGS sequence"/>
</dbReference>
<evidence type="ECO:0000259" key="7">
    <source>
        <dbReference type="PROSITE" id="PS50035"/>
    </source>
</evidence>
<organism evidence="8 9">
    <name type="scientific">Massilia cellulosiltytica</name>
    <dbReference type="NCBI Taxonomy" id="2683234"/>
    <lineage>
        <taxon>Bacteria</taxon>
        <taxon>Pseudomonadati</taxon>
        <taxon>Pseudomonadota</taxon>
        <taxon>Betaproteobacteria</taxon>
        <taxon>Burkholderiales</taxon>
        <taxon>Oxalobacteraceae</taxon>
        <taxon>Telluria group</taxon>
        <taxon>Massilia</taxon>
    </lineage>
</organism>
<keyword evidence="4" id="KW-0378">Hydrolase</keyword>
<evidence type="ECO:0000313" key="8">
    <source>
        <dbReference type="EMBL" id="MVW64224.1"/>
    </source>
</evidence>
<dbReference type="InterPro" id="IPR051406">
    <property type="entry name" value="PLD_domain"/>
</dbReference>
<dbReference type="EC" id="3.1.4.4" evidence="3"/>
<evidence type="ECO:0000256" key="3">
    <source>
        <dbReference type="ARBA" id="ARBA00012027"/>
    </source>
</evidence>
<dbReference type="InterPro" id="IPR001736">
    <property type="entry name" value="PLipase_D/transphosphatidylase"/>
</dbReference>
<evidence type="ECO:0000256" key="2">
    <source>
        <dbReference type="ARBA" id="ARBA00008664"/>
    </source>
</evidence>
<evidence type="ECO:0000256" key="4">
    <source>
        <dbReference type="ARBA" id="ARBA00022801"/>
    </source>
</evidence>
<dbReference type="InterPro" id="IPR025202">
    <property type="entry name" value="PLD-like_dom"/>
</dbReference>
<comment type="caution">
    <text evidence="8">The sequence shown here is derived from an EMBL/GenBank/DDBJ whole genome shotgun (WGS) entry which is preliminary data.</text>
</comment>
<keyword evidence="5" id="KW-0442">Lipid degradation</keyword>
<evidence type="ECO:0000256" key="1">
    <source>
        <dbReference type="ARBA" id="ARBA00000798"/>
    </source>
</evidence>
<evidence type="ECO:0000313" key="9">
    <source>
        <dbReference type="Proteomes" id="UP000443353"/>
    </source>
</evidence>
<accession>A0A7X3G5X9</accession>
<dbReference type="GO" id="GO:0016891">
    <property type="term" value="F:RNA endonuclease activity producing 5'-phosphomonoesters, hydrolytic mechanism"/>
    <property type="evidence" value="ECO:0007669"/>
    <property type="project" value="TreeGrafter"/>
</dbReference>
<evidence type="ECO:0000256" key="6">
    <source>
        <dbReference type="ARBA" id="ARBA00023098"/>
    </source>
</evidence>
<dbReference type="EMBL" id="WSES01000012">
    <property type="protein sequence ID" value="MVW64224.1"/>
    <property type="molecule type" value="Genomic_DNA"/>
</dbReference>
<comment type="catalytic activity">
    <reaction evidence="1">
        <text>a 1,2-diacyl-sn-glycero-3-phosphocholine + H2O = a 1,2-diacyl-sn-glycero-3-phosphate + choline + H(+)</text>
        <dbReference type="Rhea" id="RHEA:14445"/>
        <dbReference type="ChEBI" id="CHEBI:15354"/>
        <dbReference type="ChEBI" id="CHEBI:15377"/>
        <dbReference type="ChEBI" id="CHEBI:15378"/>
        <dbReference type="ChEBI" id="CHEBI:57643"/>
        <dbReference type="ChEBI" id="CHEBI:58608"/>
        <dbReference type="EC" id="3.1.4.4"/>
    </reaction>
</comment>
<dbReference type="GO" id="GO:0006793">
    <property type="term" value="P:phosphorus metabolic process"/>
    <property type="evidence" value="ECO:0007669"/>
    <property type="project" value="UniProtKB-ARBA"/>
</dbReference>
<name>A0A7X3G5X9_9BURK</name>
<dbReference type="Gene3D" id="3.30.870.10">
    <property type="entry name" value="Endonuclease Chain A"/>
    <property type="match status" value="2"/>
</dbReference>
<proteinExistence type="inferred from homology"/>
<dbReference type="AlphaFoldDB" id="A0A7X3G5X9"/>
<dbReference type="PANTHER" id="PTHR43856:SF1">
    <property type="entry name" value="MITOCHONDRIAL CARDIOLIPIN HYDROLASE"/>
    <property type="match status" value="1"/>
</dbReference>
<dbReference type="PROSITE" id="PS50035">
    <property type="entry name" value="PLD"/>
    <property type="match status" value="1"/>
</dbReference>
<protein>
    <recommendedName>
        <fullName evidence="3">phospholipase D</fullName>
        <ecNumber evidence="3">3.1.4.4</ecNumber>
    </recommendedName>
</protein>